<feature type="compositionally biased region" description="Basic residues" evidence="1">
    <location>
        <begin position="16"/>
        <end position="26"/>
    </location>
</feature>
<feature type="region of interest" description="Disordered" evidence="1">
    <location>
        <begin position="122"/>
        <end position="147"/>
    </location>
</feature>
<dbReference type="OrthoDB" id="5974194at2759"/>
<dbReference type="Proteomes" id="UP001163046">
    <property type="component" value="Unassembled WGS sequence"/>
</dbReference>
<proteinExistence type="predicted"/>
<accession>A0A9W9ZCI5</accession>
<gene>
    <name evidence="2" type="ORF">OS493_018852</name>
</gene>
<keyword evidence="3" id="KW-1185">Reference proteome</keyword>
<dbReference type="EMBL" id="MU826360">
    <property type="protein sequence ID" value="KAJ7379057.1"/>
    <property type="molecule type" value="Genomic_DNA"/>
</dbReference>
<dbReference type="AlphaFoldDB" id="A0A9W9ZCI5"/>
<evidence type="ECO:0000313" key="3">
    <source>
        <dbReference type="Proteomes" id="UP001163046"/>
    </source>
</evidence>
<organism evidence="2 3">
    <name type="scientific">Desmophyllum pertusum</name>
    <dbReference type="NCBI Taxonomy" id="174260"/>
    <lineage>
        <taxon>Eukaryota</taxon>
        <taxon>Metazoa</taxon>
        <taxon>Cnidaria</taxon>
        <taxon>Anthozoa</taxon>
        <taxon>Hexacorallia</taxon>
        <taxon>Scleractinia</taxon>
        <taxon>Caryophylliina</taxon>
        <taxon>Caryophylliidae</taxon>
        <taxon>Desmophyllum</taxon>
    </lineage>
</organism>
<protein>
    <submittedName>
        <fullName evidence="2">Uncharacterized protein</fullName>
    </submittedName>
</protein>
<reference evidence="2" key="1">
    <citation type="submission" date="2023-01" db="EMBL/GenBank/DDBJ databases">
        <title>Genome assembly of the deep-sea coral Lophelia pertusa.</title>
        <authorList>
            <person name="Herrera S."/>
            <person name="Cordes E."/>
        </authorList>
    </citation>
    <scope>NUCLEOTIDE SEQUENCE</scope>
    <source>
        <strain evidence="2">USNM1676648</strain>
        <tissue evidence="2">Polyp</tissue>
    </source>
</reference>
<evidence type="ECO:0000313" key="2">
    <source>
        <dbReference type="EMBL" id="KAJ7379057.1"/>
    </source>
</evidence>
<feature type="region of interest" description="Disordered" evidence="1">
    <location>
        <begin position="1"/>
        <end position="36"/>
    </location>
</feature>
<feature type="compositionally biased region" description="Basic and acidic residues" evidence="1">
    <location>
        <begin position="1"/>
        <end position="11"/>
    </location>
</feature>
<name>A0A9W9ZCI5_9CNID</name>
<feature type="compositionally biased region" description="Basic and acidic residues" evidence="1">
    <location>
        <begin position="138"/>
        <end position="147"/>
    </location>
</feature>
<evidence type="ECO:0000256" key="1">
    <source>
        <dbReference type="SAM" id="MobiDB-lite"/>
    </source>
</evidence>
<comment type="caution">
    <text evidence="2">The sequence shown here is derived from an EMBL/GenBank/DDBJ whole genome shotgun (WGS) entry which is preliminary data.</text>
</comment>
<sequence length="184" mass="20988">MPPLPKLKDSKVNAIKPHRKKKRNRPNSRDESSTFSTETCLTIRQLPRDHVMLHDFGNGVKTTTSISAVPTFPRITPPREMDLSSEAITADDGHLWLVPFVNIEIPPYRLAKWDELENGSLSMEGGRHNDMQNGVTSDNKEIEESQPKYKRNVHFSEFLHEIHLYSPISTQSAKSKEDVNDINN</sequence>